<dbReference type="PANTHER" id="PTHR44329:SF214">
    <property type="entry name" value="PROTEIN KINASE DOMAIN-CONTAINING PROTEIN"/>
    <property type="match status" value="1"/>
</dbReference>
<dbReference type="EMBL" id="JAPFFF010000005">
    <property type="protein sequence ID" value="KAK8890603.1"/>
    <property type="molecule type" value="Genomic_DNA"/>
</dbReference>
<keyword evidence="4" id="KW-0418">Kinase</keyword>
<keyword evidence="2 3" id="KW-0067">ATP-binding</keyword>
<evidence type="ECO:0000313" key="8">
    <source>
        <dbReference type="Proteomes" id="UP001470230"/>
    </source>
</evidence>
<dbReference type="PROSITE" id="PS50011">
    <property type="entry name" value="PROTEIN_KINASE_DOM"/>
    <property type="match status" value="1"/>
</dbReference>
<evidence type="ECO:0000256" key="2">
    <source>
        <dbReference type="ARBA" id="ARBA00022840"/>
    </source>
</evidence>
<keyword evidence="1 3" id="KW-0547">Nucleotide-binding</keyword>
<feature type="domain" description="Protein kinase" evidence="6">
    <location>
        <begin position="17"/>
        <end position="316"/>
    </location>
</feature>
<evidence type="ECO:0000256" key="3">
    <source>
        <dbReference type="PROSITE-ProRule" id="PRU10141"/>
    </source>
</evidence>
<dbReference type="InterPro" id="IPR011009">
    <property type="entry name" value="Kinase-like_dom_sf"/>
</dbReference>
<dbReference type="InterPro" id="IPR008271">
    <property type="entry name" value="Ser/Thr_kinase_AS"/>
</dbReference>
<keyword evidence="8" id="KW-1185">Reference proteome</keyword>
<dbReference type="SMART" id="SM00220">
    <property type="entry name" value="S_TKc"/>
    <property type="match status" value="1"/>
</dbReference>
<evidence type="ECO:0000259" key="6">
    <source>
        <dbReference type="PROSITE" id="PS50011"/>
    </source>
</evidence>
<keyword evidence="4" id="KW-0808">Transferase</keyword>
<dbReference type="PROSITE" id="PS00107">
    <property type="entry name" value="PROTEIN_KINASE_ATP"/>
    <property type="match status" value="1"/>
</dbReference>
<proteinExistence type="inferred from homology"/>
<evidence type="ECO:0000256" key="5">
    <source>
        <dbReference type="SAM" id="MobiDB-lite"/>
    </source>
</evidence>
<sequence>MLRDIYIQEVLIDIDNYEIQDRIGNGAFGIVFKAKQKDNNEIVALKALQPNDNLKRQKDQRNILNEICIPHVLNLPGVVELKGFRFPLTDEQKATEKIKSIDTKNKKGQKEKVDLTGAIIITQFKKNGSLETLTDKYLESKGAERDKMNPTIRSKIIFGIAATMKQVHQKNVIHRDLKPDNIFLDDNLEPQIADFGLSKVIMNKIDMTMVLGTPFFMAPELFMDGDEGSYTVAVDVYAFAFIIYKMFTNKILFADKRPIRSHQQYMMKIGKGLRPVRPDSIPDKYWDLIQHCWDQEPSSRPTFEDITEILKDDAFAIEEFGMKTDLARLHEYQKRIDSAPGPKIPSSPVRHVRSSPKVRKTHFNWKRH</sequence>
<dbReference type="InterPro" id="IPR051681">
    <property type="entry name" value="Ser/Thr_Kinases-Pseudokinases"/>
</dbReference>
<dbReference type="Pfam" id="PF00069">
    <property type="entry name" value="Pkinase"/>
    <property type="match status" value="1"/>
</dbReference>
<keyword evidence="4" id="KW-0723">Serine/threonine-protein kinase</keyword>
<feature type="binding site" evidence="3">
    <location>
        <position position="46"/>
    </location>
    <ligand>
        <name>ATP</name>
        <dbReference type="ChEBI" id="CHEBI:30616"/>
    </ligand>
</feature>
<organism evidence="7 8">
    <name type="scientific">Tritrichomonas musculus</name>
    <dbReference type="NCBI Taxonomy" id="1915356"/>
    <lineage>
        <taxon>Eukaryota</taxon>
        <taxon>Metamonada</taxon>
        <taxon>Parabasalia</taxon>
        <taxon>Tritrichomonadida</taxon>
        <taxon>Tritrichomonadidae</taxon>
        <taxon>Tritrichomonas</taxon>
    </lineage>
</organism>
<dbReference type="InterPro" id="IPR000719">
    <property type="entry name" value="Prot_kinase_dom"/>
</dbReference>
<name>A0ABR2KHH8_9EUKA</name>
<dbReference type="InterPro" id="IPR017441">
    <property type="entry name" value="Protein_kinase_ATP_BS"/>
</dbReference>
<feature type="region of interest" description="Disordered" evidence="5">
    <location>
        <begin position="338"/>
        <end position="368"/>
    </location>
</feature>
<evidence type="ECO:0000256" key="1">
    <source>
        <dbReference type="ARBA" id="ARBA00022741"/>
    </source>
</evidence>
<protein>
    <recommendedName>
        <fullName evidence="6">Protein kinase domain-containing protein</fullName>
    </recommendedName>
</protein>
<accession>A0ABR2KHH8</accession>
<comment type="similarity">
    <text evidence="4">Belongs to the protein kinase superfamily.</text>
</comment>
<evidence type="ECO:0000313" key="7">
    <source>
        <dbReference type="EMBL" id="KAK8890603.1"/>
    </source>
</evidence>
<dbReference type="Gene3D" id="3.30.200.20">
    <property type="entry name" value="Phosphorylase Kinase, domain 1"/>
    <property type="match status" value="1"/>
</dbReference>
<comment type="caution">
    <text evidence="7">The sequence shown here is derived from an EMBL/GenBank/DDBJ whole genome shotgun (WGS) entry which is preliminary data.</text>
</comment>
<dbReference type="Gene3D" id="1.10.510.10">
    <property type="entry name" value="Transferase(Phosphotransferase) domain 1"/>
    <property type="match status" value="1"/>
</dbReference>
<dbReference type="PANTHER" id="PTHR44329">
    <property type="entry name" value="SERINE/THREONINE-PROTEIN KINASE TNNI3K-RELATED"/>
    <property type="match status" value="1"/>
</dbReference>
<dbReference type="PROSITE" id="PS00108">
    <property type="entry name" value="PROTEIN_KINASE_ST"/>
    <property type="match status" value="1"/>
</dbReference>
<reference evidence="7 8" key="1">
    <citation type="submission" date="2024-04" db="EMBL/GenBank/DDBJ databases">
        <title>Tritrichomonas musculus Genome.</title>
        <authorList>
            <person name="Alves-Ferreira E."/>
            <person name="Grigg M."/>
            <person name="Lorenzi H."/>
            <person name="Galac M."/>
        </authorList>
    </citation>
    <scope>NUCLEOTIDE SEQUENCE [LARGE SCALE GENOMIC DNA]</scope>
    <source>
        <strain evidence="7 8">EAF2021</strain>
    </source>
</reference>
<dbReference type="SUPFAM" id="SSF56112">
    <property type="entry name" value="Protein kinase-like (PK-like)"/>
    <property type="match status" value="1"/>
</dbReference>
<evidence type="ECO:0000256" key="4">
    <source>
        <dbReference type="RuleBase" id="RU000304"/>
    </source>
</evidence>
<dbReference type="Proteomes" id="UP001470230">
    <property type="component" value="Unassembled WGS sequence"/>
</dbReference>
<feature type="compositionally biased region" description="Basic residues" evidence="5">
    <location>
        <begin position="350"/>
        <end position="368"/>
    </location>
</feature>
<gene>
    <name evidence="7" type="ORF">M9Y10_035383</name>
</gene>